<evidence type="ECO:0000313" key="1">
    <source>
        <dbReference type="EMBL" id="KAK9121833.1"/>
    </source>
</evidence>
<gene>
    <name evidence="1" type="ORF">Syun_019450</name>
</gene>
<reference evidence="1 2" key="1">
    <citation type="submission" date="2024-01" db="EMBL/GenBank/DDBJ databases">
        <title>Genome assemblies of Stephania.</title>
        <authorList>
            <person name="Yang L."/>
        </authorList>
    </citation>
    <scope>NUCLEOTIDE SEQUENCE [LARGE SCALE GENOMIC DNA]</scope>
    <source>
        <strain evidence="1">YNDBR</strain>
        <tissue evidence="1">Leaf</tissue>
    </source>
</reference>
<evidence type="ECO:0000313" key="2">
    <source>
        <dbReference type="Proteomes" id="UP001420932"/>
    </source>
</evidence>
<dbReference type="EMBL" id="JBBNAF010000008">
    <property type="protein sequence ID" value="KAK9121833.1"/>
    <property type="molecule type" value="Genomic_DNA"/>
</dbReference>
<sequence>MTKAPCVLAEVRSSSPSRDMVLTWWCHLVHNALTTWFHTMPGFWDVPRYCFASAKARRCSCQGTCQGATVLSAKERAKLVLRSVPMRHCSPAKEYARARAKVRATVRAKVTLCSCQGTHQGTIVLAAKERAKECIDAPLCSRQGTRQGATVIVPRPVRRHHYAPCLGAMPKRVPRLDLVRTSIRRLVRAAYNLPIRMREPPCAICEPFVSATSKI</sequence>
<accession>A0AAP0IVU8</accession>
<protein>
    <submittedName>
        <fullName evidence="1">Uncharacterized protein</fullName>
    </submittedName>
</protein>
<organism evidence="1 2">
    <name type="scientific">Stephania yunnanensis</name>
    <dbReference type="NCBI Taxonomy" id="152371"/>
    <lineage>
        <taxon>Eukaryota</taxon>
        <taxon>Viridiplantae</taxon>
        <taxon>Streptophyta</taxon>
        <taxon>Embryophyta</taxon>
        <taxon>Tracheophyta</taxon>
        <taxon>Spermatophyta</taxon>
        <taxon>Magnoliopsida</taxon>
        <taxon>Ranunculales</taxon>
        <taxon>Menispermaceae</taxon>
        <taxon>Menispermoideae</taxon>
        <taxon>Cissampelideae</taxon>
        <taxon>Stephania</taxon>
    </lineage>
</organism>
<name>A0AAP0IVU8_9MAGN</name>
<comment type="caution">
    <text evidence="1">The sequence shown here is derived from an EMBL/GenBank/DDBJ whole genome shotgun (WGS) entry which is preliminary data.</text>
</comment>
<dbReference type="Proteomes" id="UP001420932">
    <property type="component" value="Unassembled WGS sequence"/>
</dbReference>
<dbReference type="AlphaFoldDB" id="A0AAP0IVU8"/>
<keyword evidence="2" id="KW-1185">Reference proteome</keyword>
<proteinExistence type="predicted"/>